<gene>
    <name evidence="1" type="ORF">A2822_00080</name>
</gene>
<evidence type="ECO:0000313" key="1">
    <source>
        <dbReference type="EMBL" id="OGZ65880.1"/>
    </source>
</evidence>
<accession>A0A1G2HUG3</accession>
<dbReference type="Proteomes" id="UP000178774">
    <property type="component" value="Unassembled WGS sequence"/>
</dbReference>
<sequence length="70" mass="8043">MGGTGVGDWFCCARQLSFVQLAIDFHDKGLYIMKIVPIARRDNARLRKCFTQETGSLHKTNFCLNFFVKK</sequence>
<dbReference type="EMBL" id="MHOP01000012">
    <property type="protein sequence ID" value="OGZ65880.1"/>
    <property type="molecule type" value="Genomic_DNA"/>
</dbReference>
<evidence type="ECO:0000313" key="2">
    <source>
        <dbReference type="Proteomes" id="UP000178774"/>
    </source>
</evidence>
<dbReference type="AlphaFoldDB" id="A0A1G2HUG3"/>
<organism evidence="1 2">
    <name type="scientific">Candidatus Staskawiczbacteria bacterium RIFCSPHIGHO2_01_FULL_41_41</name>
    <dbReference type="NCBI Taxonomy" id="1802203"/>
    <lineage>
        <taxon>Bacteria</taxon>
        <taxon>Candidatus Staskawicziibacteriota</taxon>
    </lineage>
</organism>
<comment type="caution">
    <text evidence="1">The sequence shown here is derived from an EMBL/GenBank/DDBJ whole genome shotgun (WGS) entry which is preliminary data.</text>
</comment>
<reference evidence="1 2" key="1">
    <citation type="journal article" date="2016" name="Nat. Commun.">
        <title>Thousands of microbial genomes shed light on interconnected biogeochemical processes in an aquifer system.</title>
        <authorList>
            <person name="Anantharaman K."/>
            <person name="Brown C.T."/>
            <person name="Hug L.A."/>
            <person name="Sharon I."/>
            <person name="Castelle C.J."/>
            <person name="Probst A.J."/>
            <person name="Thomas B.C."/>
            <person name="Singh A."/>
            <person name="Wilkins M.J."/>
            <person name="Karaoz U."/>
            <person name="Brodie E.L."/>
            <person name="Williams K.H."/>
            <person name="Hubbard S.S."/>
            <person name="Banfield J.F."/>
        </authorList>
    </citation>
    <scope>NUCLEOTIDE SEQUENCE [LARGE SCALE GENOMIC DNA]</scope>
</reference>
<name>A0A1G2HUG3_9BACT</name>
<proteinExistence type="predicted"/>
<protein>
    <submittedName>
        <fullName evidence="1">Uncharacterized protein</fullName>
    </submittedName>
</protein>